<dbReference type="eggNOG" id="COG3115">
    <property type="taxonomic scope" value="Bacteria"/>
</dbReference>
<keyword evidence="4 10" id="KW-0597">Phosphoprotein</keyword>
<comment type="caution">
    <text evidence="17">The sequence shown here is derived from an EMBL/GenBank/DDBJ whole genome shotgun (WGS) entry which is preliminary data.</text>
</comment>
<evidence type="ECO:0000313" key="18">
    <source>
        <dbReference type="Proteomes" id="UP000027997"/>
    </source>
</evidence>
<dbReference type="Pfam" id="PF01627">
    <property type="entry name" value="Hpt"/>
    <property type="match status" value="3"/>
</dbReference>
<dbReference type="STRING" id="305900.GV64_03170"/>
<evidence type="ECO:0000256" key="5">
    <source>
        <dbReference type="ARBA" id="ARBA00022679"/>
    </source>
</evidence>
<dbReference type="InterPro" id="IPR008207">
    <property type="entry name" value="Sig_transdc_His_kin_Hpt_dom"/>
</dbReference>
<feature type="domain" description="Response regulatory" evidence="14">
    <location>
        <begin position="1984"/>
        <end position="2100"/>
    </location>
</feature>
<evidence type="ECO:0000259" key="15">
    <source>
        <dbReference type="PROSITE" id="PS50851"/>
    </source>
</evidence>
<evidence type="ECO:0000256" key="7">
    <source>
        <dbReference type="ARBA" id="ARBA00023012"/>
    </source>
</evidence>
<feature type="region of interest" description="Disordered" evidence="12">
    <location>
        <begin position="665"/>
        <end position="685"/>
    </location>
</feature>
<dbReference type="SMART" id="SM01231">
    <property type="entry name" value="H-kinase_dim"/>
    <property type="match status" value="1"/>
</dbReference>
<evidence type="ECO:0000256" key="1">
    <source>
        <dbReference type="ARBA" id="ARBA00000085"/>
    </source>
</evidence>
<dbReference type="SUPFAM" id="SSF55874">
    <property type="entry name" value="ATPase domain of HSP90 chaperone/DNA topoisomerase II/histidine kinase"/>
    <property type="match status" value="1"/>
</dbReference>
<keyword evidence="6" id="KW-0418">Kinase</keyword>
<keyword evidence="7" id="KW-0902">Two-component regulatory system</keyword>
<dbReference type="InterPro" id="IPR036641">
    <property type="entry name" value="HPT_dom_sf"/>
</dbReference>
<evidence type="ECO:0000256" key="12">
    <source>
        <dbReference type="SAM" id="MobiDB-lite"/>
    </source>
</evidence>
<evidence type="ECO:0000259" key="13">
    <source>
        <dbReference type="PROSITE" id="PS50109"/>
    </source>
</evidence>
<dbReference type="Pfam" id="PF01584">
    <property type="entry name" value="CheW"/>
    <property type="match status" value="1"/>
</dbReference>
<dbReference type="PROSITE" id="PS50109">
    <property type="entry name" value="HIS_KIN"/>
    <property type="match status" value="1"/>
</dbReference>
<dbReference type="Gene3D" id="3.40.50.2300">
    <property type="match status" value="1"/>
</dbReference>
<dbReference type="PRINTS" id="PR00344">
    <property type="entry name" value="BCTRLSENSOR"/>
</dbReference>
<dbReference type="Gene3D" id="2.30.30.40">
    <property type="entry name" value="SH3 Domains"/>
    <property type="match status" value="1"/>
</dbReference>
<dbReference type="Pfam" id="PF00072">
    <property type="entry name" value="Response_reg"/>
    <property type="match status" value="1"/>
</dbReference>
<feature type="modified residue" description="Phosphohistidine" evidence="9">
    <location>
        <position position="798"/>
    </location>
</feature>
<dbReference type="SMART" id="SM00073">
    <property type="entry name" value="HPT"/>
    <property type="match status" value="3"/>
</dbReference>
<feature type="compositionally biased region" description="Basic and acidic residues" evidence="12">
    <location>
        <begin position="1225"/>
        <end position="1240"/>
    </location>
</feature>
<evidence type="ECO:0000256" key="9">
    <source>
        <dbReference type="PROSITE-ProRule" id="PRU00110"/>
    </source>
</evidence>
<feature type="domain" description="CheW-like" evidence="15">
    <location>
        <begin position="1825"/>
        <end position="1961"/>
    </location>
</feature>
<dbReference type="eggNOG" id="COG2198">
    <property type="taxonomic scope" value="Bacteria"/>
</dbReference>
<dbReference type="SMART" id="SM00448">
    <property type="entry name" value="REC"/>
    <property type="match status" value="1"/>
</dbReference>
<dbReference type="PROSITE" id="PS50110">
    <property type="entry name" value="RESPONSE_REGULATORY"/>
    <property type="match status" value="1"/>
</dbReference>
<dbReference type="Gene3D" id="3.30.565.10">
    <property type="entry name" value="Histidine kinase-like ATPase, C-terminal domain"/>
    <property type="match status" value="1"/>
</dbReference>
<reference evidence="17 18" key="1">
    <citation type="submission" date="2014-06" db="EMBL/GenBank/DDBJ databases">
        <title>Whole Genome Sequences of Three Symbiotic Endozoicomonas Bacteria.</title>
        <authorList>
            <person name="Neave M.J."/>
            <person name="Apprill A."/>
            <person name="Voolstra C.R."/>
        </authorList>
    </citation>
    <scope>NUCLEOTIDE SEQUENCE [LARGE SCALE GENOMIC DNA]</scope>
    <source>
        <strain evidence="17 18">DSM 22380</strain>
    </source>
</reference>
<dbReference type="GO" id="GO:0005737">
    <property type="term" value="C:cytoplasm"/>
    <property type="evidence" value="ECO:0007669"/>
    <property type="project" value="InterPro"/>
</dbReference>
<dbReference type="Proteomes" id="UP000027997">
    <property type="component" value="Unassembled WGS sequence"/>
</dbReference>
<dbReference type="eggNOG" id="COG0745">
    <property type="taxonomic scope" value="Bacteria"/>
</dbReference>
<feature type="modified residue" description="4-aspartylphosphate" evidence="10">
    <location>
        <position position="2033"/>
    </location>
</feature>
<feature type="compositionally biased region" description="Polar residues" evidence="12">
    <location>
        <begin position="627"/>
        <end position="644"/>
    </location>
</feature>
<evidence type="ECO:0000256" key="3">
    <source>
        <dbReference type="ARBA" id="ARBA00021495"/>
    </source>
</evidence>
<feature type="coiled-coil region" evidence="11">
    <location>
        <begin position="1523"/>
        <end position="1557"/>
    </location>
</feature>
<feature type="modified residue" description="Phosphohistidine" evidence="9">
    <location>
        <position position="992"/>
    </location>
</feature>
<keyword evidence="11" id="KW-0175">Coiled coil</keyword>
<feature type="region of interest" description="Disordered" evidence="12">
    <location>
        <begin position="608"/>
        <end position="644"/>
    </location>
</feature>
<comment type="catalytic activity">
    <reaction evidence="1">
        <text>ATP + protein L-histidine = ADP + protein N-phospho-L-histidine.</text>
        <dbReference type="EC" id="2.7.13.3"/>
    </reaction>
</comment>
<dbReference type="GO" id="GO:0000155">
    <property type="term" value="F:phosphorelay sensor kinase activity"/>
    <property type="evidence" value="ECO:0007669"/>
    <property type="project" value="InterPro"/>
</dbReference>
<dbReference type="Pfam" id="PF02518">
    <property type="entry name" value="HATPase_c"/>
    <property type="match status" value="1"/>
</dbReference>
<feature type="domain" description="Histidine kinase" evidence="13">
    <location>
        <begin position="1589"/>
        <end position="1823"/>
    </location>
</feature>
<evidence type="ECO:0000256" key="8">
    <source>
        <dbReference type="ARBA" id="ARBA00035100"/>
    </source>
</evidence>
<evidence type="ECO:0000313" key="17">
    <source>
        <dbReference type="EMBL" id="KEI69876.1"/>
    </source>
</evidence>
<dbReference type="PROSITE" id="PS50851">
    <property type="entry name" value="CHEW"/>
    <property type="match status" value="1"/>
</dbReference>
<dbReference type="EC" id="2.7.13.3" evidence="2"/>
<evidence type="ECO:0000256" key="4">
    <source>
        <dbReference type="ARBA" id="ARBA00022553"/>
    </source>
</evidence>
<dbReference type="PANTHER" id="PTHR43395:SF8">
    <property type="entry name" value="HISTIDINE KINASE"/>
    <property type="match status" value="1"/>
</dbReference>
<evidence type="ECO:0000259" key="14">
    <source>
        <dbReference type="PROSITE" id="PS50110"/>
    </source>
</evidence>
<gene>
    <name evidence="17" type="ORF">GV64_03170</name>
</gene>
<evidence type="ECO:0000256" key="2">
    <source>
        <dbReference type="ARBA" id="ARBA00012438"/>
    </source>
</evidence>
<dbReference type="CDD" id="cd00088">
    <property type="entry name" value="HPT"/>
    <property type="match status" value="3"/>
</dbReference>
<dbReference type="InterPro" id="IPR051315">
    <property type="entry name" value="Bact_Chemotaxis_CheA"/>
</dbReference>
<dbReference type="GO" id="GO:0006935">
    <property type="term" value="P:chemotaxis"/>
    <property type="evidence" value="ECO:0007669"/>
    <property type="project" value="InterPro"/>
</dbReference>
<dbReference type="InterPro" id="IPR011006">
    <property type="entry name" value="CheY-like_superfamily"/>
</dbReference>
<keyword evidence="18" id="KW-1185">Reference proteome</keyword>
<dbReference type="SUPFAM" id="SSF52172">
    <property type="entry name" value="CheY-like"/>
    <property type="match status" value="1"/>
</dbReference>
<feature type="domain" description="HPt" evidence="16">
    <location>
        <begin position="1295"/>
        <end position="1395"/>
    </location>
</feature>
<sequence>MIEQRDYIGLDWVIGEIDSTLTEARLDLEQYADSRDDLTLLDNCRTKIQQIHSTLKILKQKGARLLTREILLLLDSLKSTPVESAQEQLVVLIQGMLQLPGYLAHTSRSGKDTPSLLKNLLSEMRQLRGQRALSDIDFFTPSIVHTIAPISEAQLDKLQSNGFAPLVRKIRQKYQLCLAGVLRDSQREQQLAIIGKIFAKLQNLCWDSPISPLWDATTAFSEGLKEGSIAIDNHAITILREMDHELKCLANEETKRLNTPPQEELLREILYRIGKANSDNSLILSLKRRYSLDKALESEPQDVSLISFDAAAPVVKAIKEELAHVKDALDLYLLNPEVNKTRIQEQLATCQQISDTLCMLGLDKLQGIMQKESEHLKAILSSEQTPDQINDTLINTAAQLLEVEAGLNQFMGFSRPVTDQPSISAQMNDIHQTVIHEARENLEQAKGTVVDYLGSQHNQEFLAKLLPLIKSIQGGLAIIPLNRVAELISRCSQHIQSQWLEKSIKPSLDELEALADTLSSIEYYLEQLSGGASPHSEKTLDITQESLDKLEASKETPEVAITPPKNESKAKVNPFSVHLLSDEERAALEKEAAENDVIEFRYDEPVSSSAAITDSHEKDVDYGPTIEFTTDSQPPVSESIQEQDISFSPPINLAELESLLPIEKASDSQETEVDSLPPSIDFSLNEDDLPALEGLSLTKDALSNDDLSPTKHPLNENDTLQIDDITEDLTSNDRLHTNEPPSIEAFFSVSFEDGDDDIHEIFVEEASEVQQQLEAQFPVWYRNINDEACMYDIRRSFHTLKGSGRMVGAEVIGELAWSIENMLNSVIDGAIATSEPMLELLGEVINMLPELVRDFAADSQQLTPEVLICMEKADALGKGISFVIERDEPEETDTQEPAILFGNIIEESQTEVDQSSDTVESASFVETAAVSDDLPREVSITIDPEPEYDQQLLEIFDSEARGHLSVVKSFIESSYQLGGNIQISDTVQRALHTLKGSAFMAEITPLAELIAAIEKTIKEIRAHLVPADNQVISMLEQGVDLIEDALLQLQTAPQSLELKVDSFLNWLNALHNQLLSNSLKDELTAELSPEKQPPGQQAALFLASDLDLLLDASSHLKAWVSSISLEELDQFKFELKVLAENANEAGLSAMAELCDVLRDVCVYLETHETTLPQQLLPPFIDGFEALVEMMNQVASQQTPESPQTVFSALREALESLLLEQTSSAREPDDFPDQKAEHNSEDESFEFILDSDAEEEIVLSSIADENFKESEIRSESPIAPAESTLLAPFINETESDQELRKLFIEEAFELLEDSAQSLEIWLSAPNELQPVHELQRCLHTLKGGAMMAELTELGELSHALEDVYESIINGSCEPENAPLALIQNTHDTIEVTLKTLGKGESSPDALRMLEELRQWKNRLNSNSSTVTNIEVLPDYLGQTSVSEPVTHEVFEDDWISDLSDLPQQQSEQSAELILDPVSTIRVAPQTIADTEGSTLHTTSSEMVRVPSELLETLINLAGETSISRSRIEQQTADATRTLEEMNRTILRVREQLRRLDIETQTQIISRHQGDFNDNPDFDPLEMDQYSELSQLSHSLVESASDLMDLREALQEKTRDTETLLLQQSRTQIELQEKLMKARMVSFSRLVPRLRKIVRQVSDDLGKPVELLVSNAEGEMDRTMLERILAPLEHMLRNAIGHGIEDTLEERRKSGKPESGQISLSIRRDGADVLVELSDDGRGINIETVKAKAVEQKLISSDGHITDQEAIELIMKSGFSTATNVTHLSGRGVGLDVVNNSVRQLGGSIQIKSEVGQGTHFSLRLPFTLSINRALMVEVGNSLYALPMHAIDGISMVSSSMLADCYRNKAPLVYGNGTEHQLIYMGALIGTASPKISDGQCPVVLVQRGSENIAVQVDSIVGSREIITKSLGVQFSGLAGVNGATILGDGRVVVILDPAALYRKHQISIQEAKPDTVERYELDSSDQPVRVLVVDDSVTVRKVTSRLLARQGYEVTSARDGVEAMALLSEHKPDIMLLDIEMPRMDGFEVASAVRNDPELQDLPIIMITSRTGEKHRNRAFSLGVNEYIGKPFQEGPLLEAIEKLIAVETA</sequence>
<dbReference type="PANTHER" id="PTHR43395">
    <property type="entry name" value="SENSOR HISTIDINE KINASE CHEA"/>
    <property type="match status" value="1"/>
</dbReference>
<dbReference type="eggNOG" id="COG0643">
    <property type="taxonomic scope" value="Bacteria"/>
</dbReference>
<keyword evidence="5" id="KW-0808">Transferase</keyword>
<dbReference type="EMBL" id="JOJP01000001">
    <property type="protein sequence ID" value="KEI69876.1"/>
    <property type="molecule type" value="Genomic_DNA"/>
</dbReference>
<dbReference type="InterPro" id="IPR004358">
    <property type="entry name" value="Sig_transdc_His_kin-like_C"/>
</dbReference>
<feature type="region of interest" description="Disordered" evidence="12">
    <location>
        <begin position="1221"/>
        <end position="1241"/>
    </location>
</feature>
<dbReference type="SUPFAM" id="SSF50341">
    <property type="entry name" value="CheW-like"/>
    <property type="match status" value="1"/>
</dbReference>
<dbReference type="Pfam" id="PF26379">
    <property type="entry name" value="FimL_2nd"/>
    <property type="match status" value="1"/>
</dbReference>
<name>A0A081K6V0_9GAMM</name>
<dbReference type="Gene3D" id="1.20.120.160">
    <property type="entry name" value="HPT domain"/>
    <property type="match status" value="5"/>
</dbReference>
<protein>
    <recommendedName>
        <fullName evidence="3">Chemotaxis protein CheA</fullName>
        <ecNumber evidence="2">2.7.13.3</ecNumber>
    </recommendedName>
</protein>
<dbReference type="InterPro" id="IPR004105">
    <property type="entry name" value="CheA-like_dim"/>
</dbReference>
<organism evidence="17 18">
    <name type="scientific">Endozoicomonas elysicola</name>
    <dbReference type="NCBI Taxonomy" id="305900"/>
    <lineage>
        <taxon>Bacteria</taxon>
        <taxon>Pseudomonadati</taxon>
        <taxon>Pseudomonadota</taxon>
        <taxon>Gammaproteobacteria</taxon>
        <taxon>Oceanospirillales</taxon>
        <taxon>Endozoicomonadaceae</taxon>
        <taxon>Endozoicomonas</taxon>
    </lineage>
</organism>
<dbReference type="SMART" id="SM00260">
    <property type="entry name" value="CheW"/>
    <property type="match status" value="1"/>
</dbReference>
<evidence type="ECO:0000259" key="16">
    <source>
        <dbReference type="PROSITE" id="PS50894"/>
    </source>
</evidence>
<evidence type="ECO:0000256" key="6">
    <source>
        <dbReference type="ARBA" id="ARBA00022777"/>
    </source>
</evidence>
<dbReference type="SUPFAM" id="SSF47226">
    <property type="entry name" value="Histidine-containing phosphotransfer domain, HPT domain"/>
    <property type="match status" value="5"/>
</dbReference>
<evidence type="ECO:0000256" key="11">
    <source>
        <dbReference type="SAM" id="Coils"/>
    </source>
</evidence>
<proteinExistence type="predicted"/>
<dbReference type="InterPro" id="IPR058661">
    <property type="entry name" value="FimL_2nd"/>
</dbReference>
<comment type="function">
    <text evidence="8">Involved in the transmission of sensory signals from the chemoreceptors to the flagellar motors. CheA is autophosphorylated; it can transfer its phosphate group to either CheB or CheY.</text>
</comment>
<dbReference type="InterPro" id="IPR001789">
    <property type="entry name" value="Sig_transdc_resp-reg_receiver"/>
</dbReference>
<dbReference type="InterPro" id="IPR005467">
    <property type="entry name" value="His_kinase_dom"/>
</dbReference>
<dbReference type="FunFam" id="3.30.565.10:FF:000016">
    <property type="entry name" value="Chemotaxis protein CheA, putative"/>
    <property type="match status" value="1"/>
</dbReference>
<dbReference type="InterPro" id="IPR036061">
    <property type="entry name" value="CheW-like_dom_sf"/>
</dbReference>
<dbReference type="PROSITE" id="PS50894">
    <property type="entry name" value="HPT"/>
    <property type="match status" value="3"/>
</dbReference>
<feature type="domain" description="HPt" evidence="16">
    <location>
        <begin position="945"/>
        <end position="1049"/>
    </location>
</feature>
<accession>A0A081K6V0</accession>
<evidence type="ECO:0000256" key="10">
    <source>
        <dbReference type="PROSITE-ProRule" id="PRU00169"/>
    </source>
</evidence>
<feature type="domain" description="HPt" evidence="16">
    <location>
        <begin position="751"/>
        <end position="855"/>
    </location>
</feature>
<feature type="modified residue" description="Phosphohistidine" evidence="9">
    <location>
        <position position="1338"/>
    </location>
</feature>
<dbReference type="InterPro" id="IPR002545">
    <property type="entry name" value="CheW-lke_dom"/>
</dbReference>
<dbReference type="RefSeq" id="WP_020584640.1">
    <property type="nucleotide sequence ID" value="NZ_JOJP01000001.1"/>
</dbReference>
<dbReference type="SMART" id="SM00387">
    <property type="entry name" value="HATPase_c"/>
    <property type="match status" value="1"/>
</dbReference>
<dbReference type="InterPro" id="IPR036890">
    <property type="entry name" value="HATPase_C_sf"/>
</dbReference>
<dbReference type="InterPro" id="IPR003594">
    <property type="entry name" value="HATPase_dom"/>
</dbReference>